<gene>
    <name evidence="1" type="primary">192</name>
    <name evidence="1" type="ORF">SEA_SIXAMA_192</name>
</gene>
<name>A0A5Q2F0Q9_9CAUD</name>
<dbReference type="KEGG" id="vg:77924359"/>
<organism evidence="1 2">
    <name type="scientific">Gordonia phage Sixama</name>
    <dbReference type="NCBI Taxonomy" id="2653271"/>
    <lineage>
        <taxon>Viruses</taxon>
        <taxon>Duplodnaviria</taxon>
        <taxon>Heunggongvirae</taxon>
        <taxon>Uroviricota</taxon>
        <taxon>Caudoviricetes</taxon>
        <taxon>Sixamavirus</taxon>
        <taxon>Sixamavirus sixama</taxon>
    </lineage>
</organism>
<evidence type="ECO:0000313" key="1">
    <source>
        <dbReference type="EMBL" id="QGF20342.1"/>
    </source>
</evidence>
<dbReference type="RefSeq" id="YP_010648872.1">
    <property type="nucleotide sequence ID" value="NC_070762.1"/>
</dbReference>
<accession>A0A5Q2F0Q9</accession>
<sequence length="86" mass="9672">MNDIRTSIPNTVDAVLYVSSNDKTTEYYLPVYGFTVFEEEWRPLVATPGGALIEWDFGLFGNNEDTCILMPKTELPSSAVFEPYLA</sequence>
<protein>
    <submittedName>
        <fullName evidence="1">Uncharacterized protein</fullName>
    </submittedName>
</protein>
<dbReference type="Proteomes" id="UP000400849">
    <property type="component" value="Segment"/>
</dbReference>
<evidence type="ECO:0000313" key="2">
    <source>
        <dbReference type="Proteomes" id="UP000400849"/>
    </source>
</evidence>
<keyword evidence="2" id="KW-1185">Reference proteome</keyword>
<dbReference type="GeneID" id="77924359"/>
<dbReference type="EMBL" id="MN484601">
    <property type="protein sequence ID" value="QGF20342.1"/>
    <property type="molecule type" value="Genomic_DNA"/>
</dbReference>
<proteinExistence type="predicted"/>
<reference evidence="1 2" key="1">
    <citation type="submission" date="2019-09" db="EMBL/GenBank/DDBJ databases">
        <authorList>
            <person name="Christie C.A."/>
            <person name="Diallo A.S."/>
            <person name="Dixon Z."/>
            <person name="McIntosh P.M."/>
            <person name="Murthy K.H."/>
            <person name="Rosen M.G."/>
            <person name="Simpson L.M."/>
            <person name="Koustas K."/>
            <person name="Fogarty M.P."/>
            <person name="Molloy S.D."/>
            <person name="Garlena R.A."/>
            <person name="Russell D.A."/>
            <person name="Pope W.H."/>
            <person name="Jacobs-Sera D."/>
            <person name="Hatfull G.F."/>
        </authorList>
    </citation>
    <scope>NUCLEOTIDE SEQUENCE [LARGE SCALE GENOMIC DNA]</scope>
</reference>